<feature type="binding site" evidence="7">
    <location>
        <position position="90"/>
    </location>
    <ligand>
        <name>Mg(2+)</name>
        <dbReference type="ChEBI" id="CHEBI:18420"/>
        <label>2</label>
    </ligand>
</feature>
<proteinExistence type="inferred from homology"/>
<dbReference type="GO" id="GO:0046854">
    <property type="term" value="P:phosphatidylinositol phosphate biosynthetic process"/>
    <property type="evidence" value="ECO:0007669"/>
    <property type="project" value="InterPro"/>
</dbReference>
<dbReference type="CDD" id="cd01639">
    <property type="entry name" value="IMPase"/>
    <property type="match status" value="1"/>
</dbReference>
<dbReference type="GO" id="GO:0006020">
    <property type="term" value="P:inositol metabolic process"/>
    <property type="evidence" value="ECO:0007669"/>
    <property type="project" value="TreeGrafter"/>
</dbReference>
<dbReference type="SUPFAM" id="SSF56655">
    <property type="entry name" value="Carbohydrate phosphatase"/>
    <property type="match status" value="1"/>
</dbReference>
<dbReference type="PANTHER" id="PTHR20854">
    <property type="entry name" value="INOSITOL MONOPHOSPHATASE"/>
    <property type="match status" value="1"/>
</dbReference>
<feature type="binding site" evidence="7">
    <location>
        <position position="91"/>
    </location>
    <ligand>
        <name>Mg(2+)</name>
        <dbReference type="ChEBI" id="CHEBI:18420"/>
        <label>1</label>
        <note>catalytic</note>
    </ligand>
</feature>
<sequence>MNPDLMNKFLVTAVSAARLAGDIITNNLGHLSKEDVQTKQAFDFVTKVDRWSEAVIMQTIREKFPSHRFLTEETLKEEDTGNYRWIIDPLDGTTNYIHSYPMFSVSIALAYQSEVVLGVVFDPLKDELFHAVKGNGSFLNNKKISVSEVNTLQRSLIATGFPFRAKGMIDHYLRAFKEIFLGVSDIRRAGSAAIDLAYVAAGRFEGFFELALSPWDVAAGSILITEAGGAITDFAGGNDYLLTGNIIAGNIRVHNEILKVVRRVFSGIADK</sequence>
<evidence type="ECO:0000256" key="2">
    <source>
        <dbReference type="ARBA" id="ARBA00001946"/>
    </source>
</evidence>
<organism evidence="9 10">
    <name type="scientific">Candidatus Sulfobium mesophilum</name>
    <dbReference type="NCBI Taxonomy" id="2016548"/>
    <lineage>
        <taxon>Bacteria</taxon>
        <taxon>Pseudomonadati</taxon>
        <taxon>Nitrospirota</taxon>
        <taxon>Nitrospiria</taxon>
        <taxon>Nitrospirales</taxon>
        <taxon>Nitrospiraceae</taxon>
        <taxon>Candidatus Sulfobium</taxon>
    </lineage>
</organism>
<dbReference type="InterPro" id="IPR033942">
    <property type="entry name" value="IMPase"/>
</dbReference>
<evidence type="ECO:0000256" key="3">
    <source>
        <dbReference type="ARBA" id="ARBA00009759"/>
    </source>
</evidence>
<comment type="similarity">
    <text evidence="3 8">Belongs to the inositol monophosphatase superfamily.</text>
</comment>
<dbReference type="PROSITE" id="PS00630">
    <property type="entry name" value="IMP_2"/>
    <property type="match status" value="1"/>
</dbReference>
<dbReference type="InterPro" id="IPR022337">
    <property type="entry name" value="Inositol_monophosphatase_SuhB"/>
</dbReference>
<dbReference type="Proteomes" id="UP000245125">
    <property type="component" value="Unassembled WGS sequence"/>
</dbReference>
<evidence type="ECO:0000256" key="4">
    <source>
        <dbReference type="ARBA" id="ARBA00022723"/>
    </source>
</evidence>
<keyword evidence="6 7" id="KW-0460">Magnesium</keyword>
<dbReference type="Gene3D" id="3.40.190.80">
    <property type="match status" value="1"/>
</dbReference>
<dbReference type="Gene3D" id="3.30.540.10">
    <property type="entry name" value="Fructose-1,6-Bisphosphatase, subunit A, domain 1"/>
    <property type="match status" value="1"/>
</dbReference>
<dbReference type="PRINTS" id="PR00377">
    <property type="entry name" value="IMPHPHTASES"/>
</dbReference>
<evidence type="ECO:0000313" key="9">
    <source>
        <dbReference type="EMBL" id="SPQ00673.1"/>
    </source>
</evidence>
<comment type="cofactor">
    <cofactor evidence="2 7 8">
        <name>Mg(2+)</name>
        <dbReference type="ChEBI" id="CHEBI:18420"/>
    </cofactor>
</comment>
<reference evidence="10" key="1">
    <citation type="submission" date="2018-03" db="EMBL/GenBank/DDBJ databases">
        <authorList>
            <person name="Zecchin S."/>
        </authorList>
    </citation>
    <scope>NUCLEOTIDE SEQUENCE [LARGE SCALE GENOMIC DNA]</scope>
</reference>
<protein>
    <recommendedName>
        <fullName evidence="8">Inositol-1-monophosphatase</fullName>
        <ecNumber evidence="8">3.1.3.25</ecNumber>
    </recommendedName>
</protein>
<dbReference type="FunFam" id="3.30.540.10:FF:000003">
    <property type="entry name" value="Inositol-1-monophosphatase"/>
    <property type="match status" value="1"/>
</dbReference>
<dbReference type="InterPro" id="IPR000760">
    <property type="entry name" value="Inositol_monophosphatase-like"/>
</dbReference>
<dbReference type="PRINTS" id="PR01959">
    <property type="entry name" value="SBIMPHPHTASE"/>
</dbReference>
<dbReference type="AlphaFoldDB" id="A0A2U3QGZ0"/>
<comment type="catalytic activity">
    <reaction evidence="1 8">
        <text>a myo-inositol phosphate + H2O = myo-inositol + phosphate</text>
        <dbReference type="Rhea" id="RHEA:24056"/>
        <dbReference type="ChEBI" id="CHEBI:15377"/>
        <dbReference type="ChEBI" id="CHEBI:17268"/>
        <dbReference type="ChEBI" id="CHEBI:43474"/>
        <dbReference type="ChEBI" id="CHEBI:84139"/>
        <dbReference type="EC" id="3.1.3.25"/>
    </reaction>
</comment>
<keyword evidence="10" id="KW-1185">Reference proteome</keyword>
<dbReference type="PANTHER" id="PTHR20854:SF4">
    <property type="entry name" value="INOSITOL-1-MONOPHOSPHATASE-RELATED"/>
    <property type="match status" value="1"/>
</dbReference>
<dbReference type="InterPro" id="IPR020550">
    <property type="entry name" value="Inositol_monophosphatase_CS"/>
</dbReference>
<dbReference type="GO" id="GO:0007165">
    <property type="term" value="P:signal transduction"/>
    <property type="evidence" value="ECO:0007669"/>
    <property type="project" value="TreeGrafter"/>
</dbReference>
<evidence type="ECO:0000256" key="6">
    <source>
        <dbReference type="ARBA" id="ARBA00022842"/>
    </source>
</evidence>
<dbReference type="GO" id="GO:0046872">
    <property type="term" value="F:metal ion binding"/>
    <property type="evidence" value="ECO:0007669"/>
    <property type="project" value="UniProtKB-KW"/>
</dbReference>
<keyword evidence="4 7" id="KW-0479">Metal-binding</keyword>
<evidence type="ECO:0000256" key="7">
    <source>
        <dbReference type="PIRSR" id="PIRSR600760-2"/>
    </source>
</evidence>
<feature type="binding site" evidence="7">
    <location>
        <position position="216"/>
    </location>
    <ligand>
        <name>Mg(2+)</name>
        <dbReference type="ChEBI" id="CHEBI:18420"/>
        <label>1</label>
        <note>catalytic</note>
    </ligand>
</feature>
<dbReference type="EC" id="3.1.3.25" evidence="8"/>
<dbReference type="PROSITE" id="PS00629">
    <property type="entry name" value="IMP_1"/>
    <property type="match status" value="1"/>
</dbReference>
<gene>
    <name evidence="9" type="primary">suhB</name>
    <name evidence="9" type="ORF">NBG4_30067</name>
</gene>
<name>A0A2U3QGZ0_9BACT</name>
<dbReference type="GO" id="GO:0008934">
    <property type="term" value="F:inositol monophosphate 1-phosphatase activity"/>
    <property type="evidence" value="ECO:0007669"/>
    <property type="project" value="InterPro"/>
</dbReference>
<keyword evidence="5 8" id="KW-0378">Hydrolase</keyword>
<dbReference type="InterPro" id="IPR020583">
    <property type="entry name" value="Inositol_monoP_metal-BS"/>
</dbReference>
<feature type="binding site" evidence="7">
    <location>
        <position position="88"/>
    </location>
    <ligand>
        <name>Mg(2+)</name>
        <dbReference type="ChEBI" id="CHEBI:18420"/>
        <label>1</label>
        <note>catalytic</note>
    </ligand>
</feature>
<dbReference type="Pfam" id="PF00459">
    <property type="entry name" value="Inositol_P"/>
    <property type="match status" value="1"/>
</dbReference>
<dbReference type="EMBL" id="OUUY01000075">
    <property type="protein sequence ID" value="SPQ00673.1"/>
    <property type="molecule type" value="Genomic_DNA"/>
</dbReference>
<evidence type="ECO:0000256" key="1">
    <source>
        <dbReference type="ARBA" id="ARBA00001033"/>
    </source>
</evidence>
<evidence type="ECO:0000256" key="5">
    <source>
        <dbReference type="ARBA" id="ARBA00022801"/>
    </source>
</evidence>
<feature type="binding site" evidence="7">
    <location>
        <position position="72"/>
    </location>
    <ligand>
        <name>Mg(2+)</name>
        <dbReference type="ChEBI" id="CHEBI:18420"/>
        <label>1</label>
        <note>catalytic</note>
    </ligand>
</feature>
<evidence type="ECO:0000256" key="8">
    <source>
        <dbReference type="RuleBase" id="RU364068"/>
    </source>
</evidence>
<evidence type="ECO:0000313" key="10">
    <source>
        <dbReference type="Proteomes" id="UP000245125"/>
    </source>
</evidence>
<accession>A0A2U3QGZ0</accession>